<comment type="caution">
    <text evidence="4">The sequence shown here is derived from an EMBL/GenBank/DDBJ whole genome shotgun (WGS) entry which is preliminary data.</text>
</comment>
<name>A0A6N7W6N5_9ACTO</name>
<dbReference type="AlphaFoldDB" id="A0A6N7W6N5"/>
<proteinExistence type="predicted"/>
<organism evidence="4 5">
    <name type="scientific">Scrofimicrobium canadense</name>
    <dbReference type="NCBI Taxonomy" id="2652290"/>
    <lineage>
        <taxon>Bacteria</taxon>
        <taxon>Bacillati</taxon>
        <taxon>Actinomycetota</taxon>
        <taxon>Actinomycetes</taxon>
        <taxon>Actinomycetales</taxon>
        <taxon>Actinomycetaceae</taxon>
        <taxon>Scrofimicrobium</taxon>
    </lineage>
</organism>
<reference evidence="4 5" key="1">
    <citation type="submission" date="2019-08" db="EMBL/GenBank/DDBJ databases">
        <title>In-depth cultivation of the pig gut microbiome towards novel bacterial diversity and tailored functional studies.</title>
        <authorList>
            <person name="Wylensek D."/>
            <person name="Hitch T.C.A."/>
            <person name="Clavel T."/>
        </authorList>
    </citation>
    <scope>NUCLEOTIDE SEQUENCE [LARGE SCALE GENOMIC DNA]</scope>
    <source>
        <strain evidence="4 5">WB03_NA08</strain>
    </source>
</reference>
<feature type="compositionally biased region" description="Pro residues" evidence="2">
    <location>
        <begin position="20"/>
        <end position="37"/>
    </location>
</feature>
<dbReference type="InterPro" id="IPR000253">
    <property type="entry name" value="FHA_dom"/>
</dbReference>
<feature type="compositionally biased region" description="Low complexity" evidence="2">
    <location>
        <begin position="76"/>
        <end position="88"/>
    </location>
</feature>
<sequence>MASKKNESPSMPHSTGHNLPPVPPPPPGWKPIRPLPTAPTAQVPEPPTPTGPPVEQPPAVSRSNDLSAADVVSQVPTPLDPLTPLATPRRSVAPAPGRSDLPVPQTPQESYRPPSAPVAQPVEVPAAPVKRRVQVDDEPEEKTVLAVRRRQPVSIVLPDGSRIPLKADTVIIGRKLDPSAWETDVQLINVKDATRTVSKTHARLSRETEGWIIEDLDSTNGIFLVADDGSEAELDGGGRLSGTFILGDLEFSLETTA</sequence>
<dbReference type="CDD" id="cd00060">
    <property type="entry name" value="FHA"/>
    <property type="match status" value="1"/>
</dbReference>
<dbReference type="Proteomes" id="UP000470875">
    <property type="component" value="Unassembled WGS sequence"/>
</dbReference>
<dbReference type="SMART" id="SM00240">
    <property type="entry name" value="FHA"/>
    <property type="match status" value="1"/>
</dbReference>
<dbReference type="PROSITE" id="PS50006">
    <property type="entry name" value="FHA_DOMAIN"/>
    <property type="match status" value="1"/>
</dbReference>
<protein>
    <submittedName>
        <fullName evidence="4">FHA domain-containing protein</fullName>
    </submittedName>
</protein>
<evidence type="ECO:0000313" key="5">
    <source>
        <dbReference type="Proteomes" id="UP000470875"/>
    </source>
</evidence>
<evidence type="ECO:0000259" key="3">
    <source>
        <dbReference type="PROSITE" id="PS50006"/>
    </source>
</evidence>
<accession>A0A6N7W6N5</accession>
<dbReference type="Gene3D" id="2.60.200.20">
    <property type="match status" value="1"/>
</dbReference>
<feature type="domain" description="FHA" evidence="3">
    <location>
        <begin position="170"/>
        <end position="224"/>
    </location>
</feature>
<dbReference type="EMBL" id="VULO01000003">
    <property type="protein sequence ID" value="MSS83818.1"/>
    <property type="molecule type" value="Genomic_DNA"/>
</dbReference>
<feature type="compositionally biased region" description="Pro residues" evidence="2">
    <location>
        <begin position="44"/>
        <end position="56"/>
    </location>
</feature>
<dbReference type="SUPFAM" id="SSF49879">
    <property type="entry name" value="SMAD/FHA domain"/>
    <property type="match status" value="1"/>
</dbReference>
<keyword evidence="1" id="KW-0597">Phosphoprotein</keyword>
<evidence type="ECO:0000256" key="1">
    <source>
        <dbReference type="ARBA" id="ARBA00022553"/>
    </source>
</evidence>
<dbReference type="InterPro" id="IPR008984">
    <property type="entry name" value="SMAD_FHA_dom_sf"/>
</dbReference>
<feature type="region of interest" description="Disordered" evidence="2">
    <location>
        <begin position="1"/>
        <end position="122"/>
    </location>
</feature>
<evidence type="ECO:0000256" key="2">
    <source>
        <dbReference type="SAM" id="MobiDB-lite"/>
    </source>
</evidence>
<feature type="compositionally biased region" description="Polar residues" evidence="2">
    <location>
        <begin position="8"/>
        <end position="17"/>
    </location>
</feature>
<gene>
    <name evidence="4" type="ORF">FYJ24_03390</name>
</gene>
<keyword evidence="5" id="KW-1185">Reference proteome</keyword>
<dbReference type="Pfam" id="PF00498">
    <property type="entry name" value="FHA"/>
    <property type="match status" value="1"/>
</dbReference>
<evidence type="ECO:0000313" key="4">
    <source>
        <dbReference type="EMBL" id="MSS83818.1"/>
    </source>
</evidence>